<dbReference type="InterPro" id="IPR009057">
    <property type="entry name" value="Homeodomain-like_sf"/>
</dbReference>
<sequence length="88" mass="10143">MTKRPRYSQEFKDTIVALYQEGRSSLSLSIEYGMASTTVIKWVHGSQKQIIAGETYTTDEMKKMKEENDRLKEENDILKRAAVLLAKN</sequence>
<dbReference type="EMBL" id="CAUZLR010000010">
    <property type="protein sequence ID" value="CAK1252575.1"/>
    <property type="molecule type" value="Genomic_DNA"/>
</dbReference>
<evidence type="ECO:0000313" key="3">
    <source>
        <dbReference type="Proteomes" id="UP001314261"/>
    </source>
</evidence>
<feature type="coiled-coil region" evidence="1">
    <location>
        <begin position="54"/>
        <end position="88"/>
    </location>
</feature>
<evidence type="ECO:0000256" key="1">
    <source>
        <dbReference type="SAM" id="Coils"/>
    </source>
</evidence>
<dbReference type="Proteomes" id="UP001314261">
    <property type="component" value="Unassembled WGS sequence"/>
</dbReference>
<organism evidence="2 3">
    <name type="scientific">Fructobacillus fructosus</name>
    <dbReference type="NCBI Taxonomy" id="1631"/>
    <lineage>
        <taxon>Bacteria</taxon>
        <taxon>Bacillati</taxon>
        <taxon>Bacillota</taxon>
        <taxon>Bacilli</taxon>
        <taxon>Lactobacillales</taxon>
        <taxon>Lactobacillaceae</taxon>
        <taxon>Fructobacillus</taxon>
    </lineage>
</organism>
<name>A0ABN9YXX9_9LACO</name>
<evidence type="ECO:0000313" key="2">
    <source>
        <dbReference type="EMBL" id="CAK1252575.1"/>
    </source>
</evidence>
<proteinExistence type="predicted"/>
<dbReference type="SUPFAM" id="SSF46689">
    <property type="entry name" value="Homeodomain-like"/>
    <property type="match status" value="1"/>
</dbReference>
<dbReference type="RefSeq" id="WP_338346383.1">
    <property type="nucleotide sequence ID" value="NZ_CAUZLR010000010.1"/>
</dbReference>
<accession>A0ABN9YXX9</accession>
<keyword evidence="3" id="KW-1185">Reference proteome</keyword>
<gene>
    <name evidence="2" type="ORF">R54839_PPFHFPJH_01459</name>
</gene>
<dbReference type="Pfam" id="PF01527">
    <property type="entry name" value="HTH_Tnp_1"/>
    <property type="match status" value="1"/>
</dbReference>
<reference evidence="2 3" key="1">
    <citation type="submission" date="2023-10" db="EMBL/GenBank/DDBJ databases">
        <authorList>
            <person name="Botero Cardona J."/>
        </authorList>
    </citation>
    <scope>NUCLEOTIDE SEQUENCE [LARGE SCALE GENOMIC DNA]</scope>
    <source>
        <strain evidence="2 3">R-54839</strain>
    </source>
</reference>
<dbReference type="Gene3D" id="1.10.10.60">
    <property type="entry name" value="Homeodomain-like"/>
    <property type="match status" value="1"/>
</dbReference>
<keyword evidence="1" id="KW-0175">Coiled coil</keyword>
<dbReference type="InterPro" id="IPR002514">
    <property type="entry name" value="Transposase_8"/>
</dbReference>
<comment type="caution">
    <text evidence="2">The sequence shown here is derived from an EMBL/GenBank/DDBJ whole genome shotgun (WGS) entry which is preliminary data.</text>
</comment>
<protein>
    <submittedName>
        <fullName evidence="2">Transposase InsE and inactivated derivatives (InsE)</fullName>
    </submittedName>
</protein>